<organism evidence="1">
    <name type="scientific">Megaviridae environmental sample</name>
    <dbReference type="NCBI Taxonomy" id="1737588"/>
    <lineage>
        <taxon>Viruses</taxon>
        <taxon>Varidnaviria</taxon>
        <taxon>Bamfordvirae</taxon>
        <taxon>Nucleocytoviricota</taxon>
        <taxon>Megaviricetes</taxon>
        <taxon>Imitervirales</taxon>
        <taxon>Mimiviridae</taxon>
        <taxon>environmental samples</taxon>
    </lineage>
</organism>
<reference evidence="1" key="1">
    <citation type="journal article" date="2019" name="Philos. Trans. R. Soc. Lond., B, Biol. Sci.">
        <title>Targeted metagenomic recovery of four divergent viruses reveals shared and distinctive characteristics of giant viruses of marine eukaryotes.</title>
        <authorList>
            <person name="Needham D.M."/>
            <person name="Poirier C."/>
            <person name="Hehenberger E."/>
            <person name="Jimenez V."/>
            <person name="Swalwell J.E."/>
            <person name="Santoro A.E."/>
            <person name="Worden A.Z."/>
        </authorList>
    </citation>
    <scope>NUCLEOTIDE SEQUENCE</scope>
    <source>
        <strain evidence="1">OPacV-421</strain>
    </source>
</reference>
<name>A0A5J6VNF6_9VIRU</name>
<proteinExistence type="predicted"/>
<evidence type="ECO:0000313" key="1">
    <source>
        <dbReference type="EMBL" id="QFG75137.1"/>
    </source>
</evidence>
<protein>
    <submittedName>
        <fullName evidence="1">Uncharacterized protein</fullName>
    </submittedName>
</protein>
<dbReference type="EMBL" id="MN448299">
    <property type="protein sequence ID" value="QFG75137.1"/>
    <property type="molecule type" value="Genomic_DNA"/>
</dbReference>
<accession>A0A5J6VNF6</accession>
<sequence>MSQILYYSNFCDYSKQLIVNLRDYKEYDKMHFVNIDKRFVKNDKTFVLLENNQTILIPSFIDRVPALLCITNHKVSFGNDIYKNITKHKEEKSRLASEDILEYSFGNCKSNEVMSDQFSFYDQGSEEMLAKGDGGLRQMHRYVTLDYNDRITTPEEDYDPGKIKEDDESINLSKLQEQRANEIVIPNMGVI</sequence>